<evidence type="ECO:0000259" key="1">
    <source>
        <dbReference type="SMART" id="SM00579"/>
    </source>
</evidence>
<dbReference type="Pfam" id="PF08387">
    <property type="entry name" value="FBD"/>
    <property type="match status" value="1"/>
</dbReference>
<dbReference type="AlphaFoldDB" id="A0ABD1A6G8"/>
<protein>
    <submittedName>
        <fullName evidence="2">F-box/FBD/LRR-repeat protein</fullName>
    </submittedName>
</protein>
<feature type="domain" description="FBD" evidence="1">
    <location>
        <begin position="381"/>
        <end position="449"/>
    </location>
</feature>
<name>A0ABD1A6G8_CARAN</name>
<gene>
    <name evidence="2" type="ORF">V5N11_024975</name>
</gene>
<dbReference type="PANTHER" id="PTHR31900:SF34">
    <property type="entry name" value="EMB|CAB62440.1-RELATED"/>
    <property type="match status" value="1"/>
</dbReference>
<dbReference type="Pfam" id="PF00646">
    <property type="entry name" value="F-box"/>
    <property type="match status" value="1"/>
</dbReference>
<reference evidence="2 3" key="1">
    <citation type="submission" date="2024-04" db="EMBL/GenBank/DDBJ databases">
        <title>Genome assembly C_amara_ONT_v2.</title>
        <authorList>
            <person name="Yant L."/>
            <person name="Moore C."/>
            <person name="Slenker M."/>
        </authorList>
    </citation>
    <scope>NUCLEOTIDE SEQUENCE [LARGE SCALE GENOMIC DNA]</scope>
    <source>
        <tissue evidence="2">Leaf</tissue>
    </source>
</reference>
<accession>A0ABD1A6G8</accession>
<dbReference type="InterPro" id="IPR036047">
    <property type="entry name" value="F-box-like_dom_sf"/>
</dbReference>
<dbReference type="InterPro" id="IPR032675">
    <property type="entry name" value="LRR_dom_sf"/>
</dbReference>
<sequence>MSMHPKTKQACLVTGSSPKKTQLCSENFEDKFSSLHESVVSRILSHLPTVEAVRTSVLLKTWRDVWTNVTELQFDDKTHRDPGDYGFTEFVERVLRDIGSPHINSFHLCSVNAYDDETLLISWLSNVLKRNLQKLVITWYELESVNFSPLFPSFGSLVELRLRTKSILDISAPAFLPKLKFFSLEDARIFNMSSVSENLFLNFPVLETFEASHCCCFRTDTVILDSPLLRVFEMFKCSSQHVPNDSEVCKIRVLASKLEKITFSGDDSQKILLSFPPSLPDAYLSLSSPRWAWPKKFLDSFTCVKSLALELSKDFAAIEVPKFRHLVYLHLMYDMTQHYKFRQFLKSAPVLEMLSIRDLTSPRSTPTSRSLMELRSKKAPDCIKTMLKVLQIRNFRPTNLQLSVLRYVMGNAEILGSVILSTPNPMTEEAKARILSYSKASPHVSVLFE</sequence>
<evidence type="ECO:0000313" key="3">
    <source>
        <dbReference type="Proteomes" id="UP001558713"/>
    </source>
</evidence>
<dbReference type="InterPro" id="IPR001810">
    <property type="entry name" value="F-box_dom"/>
</dbReference>
<dbReference type="EMBL" id="JBANAX010000576">
    <property type="protein sequence ID" value="KAL1202408.1"/>
    <property type="molecule type" value="Genomic_DNA"/>
</dbReference>
<dbReference type="Gene3D" id="3.80.10.10">
    <property type="entry name" value="Ribonuclease Inhibitor"/>
    <property type="match status" value="1"/>
</dbReference>
<proteinExistence type="predicted"/>
<keyword evidence="3" id="KW-1185">Reference proteome</keyword>
<dbReference type="InterPro" id="IPR050232">
    <property type="entry name" value="FBL13/AtMIF1-like"/>
</dbReference>
<evidence type="ECO:0000313" key="2">
    <source>
        <dbReference type="EMBL" id="KAL1202408.1"/>
    </source>
</evidence>
<dbReference type="Proteomes" id="UP001558713">
    <property type="component" value="Unassembled WGS sequence"/>
</dbReference>
<dbReference type="InterPro" id="IPR006566">
    <property type="entry name" value="FBD"/>
</dbReference>
<comment type="caution">
    <text evidence="2">The sequence shown here is derived from an EMBL/GenBank/DDBJ whole genome shotgun (WGS) entry which is preliminary data.</text>
</comment>
<dbReference type="SMART" id="SM00579">
    <property type="entry name" value="FBD"/>
    <property type="match status" value="1"/>
</dbReference>
<organism evidence="2 3">
    <name type="scientific">Cardamine amara subsp. amara</name>
    <dbReference type="NCBI Taxonomy" id="228776"/>
    <lineage>
        <taxon>Eukaryota</taxon>
        <taxon>Viridiplantae</taxon>
        <taxon>Streptophyta</taxon>
        <taxon>Embryophyta</taxon>
        <taxon>Tracheophyta</taxon>
        <taxon>Spermatophyta</taxon>
        <taxon>Magnoliopsida</taxon>
        <taxon>eudicotyledons</taxon>
        <taxon>Gunneridae</taxon>
        <taxon>Pentapetalae</taxon>
        <taxon>rosids</taxon>
        <taxon>malvids</taxon>
        <taxon>Brassicales</taxon>
        <taxon>Brassicaceae</taxon>
        <taxon>Cardamineae</taxon>
        <taxon>Cardamine</taxon>
    </lineage>
</organism>
<dbReference type="SUPFAM" id="SSF52047">
    <property type="entry name" value="RNI-like"/>
    <property type="match status" value="1"/>
</dbReference>
<dbReference type="SUPFAM" id="SSF81383">
    <property type="entry name" value="F-box domain"/>
    <property type="match status" value="1"/>
</dbReference>
<dbReference type="PANTHER" id="PTHR31900">
    <property type="entry name" value="F-BOX/RNI SUPERFAMILY PROTEIN-RELATED"/>
    <property type="match status" value="1"/>
</dbReference>